<evidence type="ECO:0000256" key="6">
    <source>
        <dbReference type="ARBA" id="ARBA00023082"/>
    </source>
</evidence>
<dbReference type="OrthoDB" id="9814402at2"/>
<reference evidence="12" key="1">
    <citation type="submission" date="2016-05" db="EMBL/GenBank/DDBJ databases">
        <authorList>
            <person name="Wang W."/>
            <person name="Zhu L."/>
        </authorList>
    </citation>
    <scope>NUCLEOTIDE SEQUENCE [LARGE SCALE GENOMIC DNA]</scope>
    <source>
        <strain evidence="12">W-2</strain>
    </source>
</reference>
<dbReference type="GO" id="GO:0006352">
    <property type="term" value="P:DNA-templated transcription initiation"/>
    <property type="evidence" value="ECO:0007669"/>
    <property type="project" value="InterPro"/>
</dbReference>
<evidence type="ECO:0000256" key="8">
    <source>
        <dbReference type="ARBA" id="ARBA00023163"/>
    </source>
</evidence>
<dbReference type="Gene3D" id="1.10.10.60">
    <property type="entry name" value="Homeodomain-like"/>
    <property type="match status" value="1"/>
</dbReference>
<evidence type="ECO:0000256" key="3">
    <source>
        <dbReference type="ARBA" id="ARBA00022679"/>
    </source>
</evidence>
<gene>
    <name evidence="11" type="ORF">A7K69_09395</name>
</gene>
<sequence length="437" mass="51083">MRAELWQEQRLKLSLTKELTQAIELLQYSAVELQSFLYEQSLDNPFLEIRDYRLKRSYRDSSDKEKQRWIENISAHSETLSLYLTAQLPALPISEREERVVHYMIASLDEDGYLRTEIEEIAEQLAISKQEAEKALQIVQSLEPAGVGARSLQECLYLQLRRLPHRDELAEQIVQHHFSLFVEKAWKTLAKQLDVDIASLQRVWDLIRSLEPRPGIHYTKEMPHFIVPDIIIERSDEGDWRVFCNDDVHPELVWNRAYEQKVSGYHDGQVQSFIKDKYRQFLWLAKSLEQRKQTLLNIMHVIVNKQKQCLEAGFAALKPLTMREVAEELGIHESTVSRAVKNKYVQTPFGTVELRRFFSNAVSSVYADEDAASSVKVKMFIKQLIEQENKQRPLSDQKLADLLHERYGVVVSRRTVAKYREQLRIPSSAKRKQYVGK</sequence>
<dbReference type="InterPro" id="IPR038709">
    <property type="entry name" value="RpoN_core-bd_sf"/>
</dbReference>
<dbReference type="PANTHER" id="PTHR32248:SF4">
    <property type="entry name" value="RNA POLYMERASE SIGMA-54 FACTOR"/>
    <property type="match status" value="1"/>
</dbReference>
<evidence type="ECO:0000313" key="12">
    <source>
        <dbReference type="Proteomes" id="UP000078290"/>
    </source>
</evidence>
<dbReference type="PIRSF" id="PIRSF000774">
    <property type="entry name" value="RpoN"/>
    <property type="match status" value="1"/>
</dbReference>
<dbReference type="GO" id="GO:0001216">
    <property type="term" value="F:DNA-binding transcription activator activity"/>
    <property type="evidence" value="ECO:0007669"/>
    <property type="project" value="InterPro"/>
</dbReference>
<dbReference type="Gene3D" id="1.10.10.1330">
    <property type="entry name" value="RNA polymerase sigma-54 factor, core-binding domain"/>
    <property type="match status" value="1"/>
</dbReference>
<evidence type="ECO:0000256" key="7">
    <source>
        <dbReference type="ARBA" id="ARBA00023125"/>
    </source>
</evidence>
<keyword evidence="4" id="KW-0548">Nucleotidyltransferase</keyword>
<dbReference type="PRINTS" id="PR00045">
    <property type="entry name" value="SIGMA54FCT"/>
</dbReference>
<accession>A0A1B7KQH2</accession>
<evidence type="ECO:0000259" key="10">
    <source>
        <dbReference type="Pfam" id="PF04963"/>
    </source>
</evidence>
<evidence type="ECO:0000259" key="9">
    <source>
        <dbReference type="Pfam" id="PF04552"/>
    </source>
</evidence>
<dbReference type="GO" id="GO:0016779">
    <property type="term" value="F:nucleotidyltransferase activity"/>
    <property type="evidence" value="ECO:0007669"/>
    <property type="project" value="UniProtKB-KW"/>
</dbReference>
<organism evidence="11 12">
    <name type="scientific">Parageobacillus thermoglucosidasius</name>
    <name type="common">Geobacillus thermoglucosidasius</name>
    <dbReference type="NCBI Taxonomy" id="1426"/>
    <lineage>
        <taxon>Bacteria</taxon>
        <taxon>Bacillati</taxon>
        <taxon>Bacillota</taxon>
        <taxon>Bacilli</taxon>
        <taxon>Bacillales</taxon>
        <taxon>Anoxybacillaceae</taxon>
        <taxon>Parageobacillus</taxon>
    </lineage>
</organism>
<dbReference type="Pfam" id="PF04963">
    <property type="entry name" value="Sigma54_CBD"/>
    <property type="match status" value="1"/>
</dbReference>
<dbReference type="AlphaFoldDB" id="A0A1B7KQH2"/>
<evidence type="ECO:0000256" key="4">
    <source>
        <dbReference type="ARBA" id="ARBA00022695"/>
    </source>
</evidence>
<evidence type="ECO:0000256" key="1">
    <source>
        <dbReference type="ARBA" id="ARBA00008798"/>
    </source>
</evidence>
<dbReference type="InterPro" id="IPR007046">
    <property type="entry name" value="RNA_pol_sigma_54_core-bd"/>
</dbReference>
<dbReference type="GO" id="GO:0003677">
    <property type="term" value="F:DNA binding"/>
    <property type="evidence" value="ECO:0007669"/>
    <property type="project" value="UniProtKB-KW"/>
</dbReference>
<dbReference type="Pfam" id="PF04552">
    <property type="entry name" value="Sigma54_DBD"/>
    <property type="match status" value="1"/>
</dbReference>
<feature type="domain" description="RNA polymerase sigma factor 54 DNA-binding" evidence="9">
    <location>
        <begin position="272"/>
        <end position="433"/>
    </location>
</feature>
<dbReference type="GO" id="GO:0000428">
    <property type="term" value="C:DNA-directed RNA polymerase complex"/>
    <property type="evidence" value="ECO:0007669"/>
    <property type="project" value="UniProtKB-KW"/>
</dbReference>
<dbReference type="PROSITE" id="PS50044">
    <property type="entry name" value="SIGMA54_3"/>
    <property type="match status" value="1"/>
</dbReference>
<keyword evidence="7" id="KW-0238">DNA-binding</keyword>
<dbReference type="RefSeq" id="WP_064552123.1">
    <property type="nucleotide sequence ID" value="NZ_LXMA01000034.1"/>
</dbReference>
<name>A0A1B7KQH2_PARTM</name>
<dbReference type="PROSITE" id="PS00718">
    <property type="entry name" value="SIGMA54_2"/>
    <property type="match status" value="1"/>
</dbReference>
<dbReference type="InterPro" id="IPR007634">
    <property type="entry name" value="RNA_pol_sigma_54_DNA-bd"/>
</dbReference>
<dbReference type="Pfam" id="PF00309">
    <property type="entry name" value="Sigma54_AID"/>
    <property type="match status" value="1"/>
</dbReference>
<keyword evidence="5" id="KW-0805">Transcription regulation</keyword>
<protein>
    <submittedName>
        <fullName evidence="11">RNA polymerase factor sigma-54</fullName>
    </submittedName>
</protein>
<keyword evidence="6" id="KW-0731">Sigma factor</keyword>
<comment type="caution">
    <text evidence="11">The sequence shown here is derived from an EMBL/GenBank/DDBJ whole genome shotgun (WGS) entry which is preliminary data.</text>
</comment>
<comment type="similarity">
    <text evidence="1">Belongs to the sigma-54 factor family.</text>
</comment>
<keyword evidence="3" id="KW-0808">Transferase</keyword>
<keyword evidence="2" id="KW-0240">DNA-directed RNA polymerase</keyword>
<evidence type="ECO:0000256" key="5">
    <source>
        <dbReference type="ARBA" id="ARBA00023015"/>
    </source>
</evidence>
<evidence type="ECO:0000256" key="2">
    <source>
        <dbReference type="ARBA" id="ARBA00022478"/>
    </source>
</evidence>
<feature type="domain" description="RNA polymerase sigma factor 54 core-binding" evidence="10">
    <location>
        <begin position="70"/>
        <end position="258"/>
    </location>
</feature>
<dbReference type="Proteomes" id="UP000078290">
    <property type="component" value="Unassembled WGS sequence"/>
</dbReference>
<keyword evidence="8" id="KW-0804">Transcription</keyword>
<dbReference type="NCBIfam" id="TIGR02395">
    <property type="entry name" value="rpoN_sigma"/>
    <property type="match status" value="1"/>
</dbReference>
<proteinExistence type="inferred from homology"/>
<dbReference type="GO" id="GO:0016987">
    <property type="term" value="F:sigma factor activity"/>
    <property type="evidence" value="ECO:0007669"/>
    <property type="project" value="UniProtKB-KW"/>
</dbReference>
<dbReference type="PROSITE" id="PS00717">
    <property type="entry name" value="SIGMA54_1"/>
    <property type="match status" value="1"/>
</dbReference>
<dbReference type="PANTHER" id="PTHR32248">
    <property type="entry name" value="RNA POLYMERASE SIGMA-54 FACTOR"/>
    <property type="match status" value="1"/>
</dbReference>
<dbReference type="EMBL" id="LXMA01000034">
    <property type="protein sequence ID" value="OAT72337.1"/>
    <property type="molecule type" value="Genomic_DNA"/>
</dbReference>
<dbReference type="InterPro" id="IPR000394">
    <property type="entry name" value="RNA_pol_sigma_54"/>
</dbReference>
<evidence type="ECO:0000313" key="11">
    <source>
        <dbReference type="EMBL" id="OAT72337.1"/>
    </source>
</evidence>